<comment type="caution">
    <text evidence="2">The sequence shown here is derived from an EMBL/GenBank/DDBJ whole genome shotgun (WGS) entry which is preliminary data.</text>
</comment>
<feature type="region of interest" description="Disordered" evidence="1">
    <location>
        <begin position="1"/>
        <end position="24"/>
    </location>
</feature>
<gene>
    <name evidence="2" type="ORF">TCE0_034f11288</name>
</gene>
<evidence type="ECO:0000313" key="3">
    <source>
        <dbReference type="Proteomes" id="UP000053095"/>
    </source>
</evidence>
<dbReference type="AlphaFoldDB" id="A0A6V8HDP1"/>
<organism evidence="2 3">
    <name type="scientific">Talaromyces pinophilus</name>
    <name type="common">Penicillium pinophilum</name>
    <dbReference type="NCBI Taxonomy" id="128442"/>
    <lineage>
        <taxon>Eukaryota</taxon>
        <taxon>Fungi</taxon>
        <taxon>Dikarya</taxon>
        <taxon>Ascomycota</taxon>
        <taxon>Pezizomycotina</taxon>
        <taxon>Eurotiomycetes</taxon>
        <taxon>Eurotiomycetidae</taxon>
        <taxon>Eurotiales</taxon>
        <taxon>Trichocomaceae</taxon>
        <taxon>Talaromyces</taxon>
        <taxon>Talaromyces sect. Talaromyces</taxon>
    </lineage>
</organism>
<proteinExistence type="predicted"/>
<reference evidence="3" key="1">
    <citation type="journal article" date="2015" name="Genome Announc.">
        <title>Draft genome sequence of Talaromyces cellulolyticus strain Y-94, a source of lignocellulosic biomass-degrading enzymes.</title>
        <authorList>
            <person name="Fujii T."/>
            <person name="Koike H."/>
            <person name="Sawayama S."/>
            <person name="Yano S."/>
            <person name="Inoue H."/>
        </authorList>
    </citation>
    <scope>NUCLEOTIDE SEQUENCE [LARGE SCALE GENOMIC DNA]</scope>
    <source>
        <strain evidence="3">Y-94</strain>
    </source>
</reference>
<dbReference type="Proteomes" id="UP000053095">
    <property type="component" value="Unassembled WGS sequence"/>
</dbReference>
<feature type="region of interest" description="Disordered" evidence="1">
    <location>
        <begin position="100"/>
        <end position="140"/>
    </location>
</feature>
<protein>
    <submittedName>
        <fullName evidence="2">Uncharacterized protein</fullName>
    </submittedName>
</protein>
<evidence type="ECO:0000313" key="2">
    <source>
        <dbReference type="EMBL" id="GAM39602.1"/>
    </source>
</evidence>
<name>A0A6V8HDP1_TALPI</name>
<sequence length="140" mass="15729">MGDEKDHPPSKPAQNDKNNDEGDRRYEALVSASANIALTMLHRGKFLEDELKRALDHVRTSNEFLEKFVELLESVDEERKYGQEDAGSWKEVAERVKNVVKGGGRRVDEKEVGQDAENEESVVGKDEKTESDAAPSVEKD</sequence>
<keyword evidence="3" id="KW-1185">Reference proteome</keyword>
<dbReference type="EMBL" id="DF933830">
    <property type="protein sequence ID" value="GAM39602.1"/>
    <property type="molecule type" value="Genomic_DNA"/>
</dbReference>
<accession>A0A6V8HDP1</accession>
<evidence type="ECO:0000256" key="1">
    <source>
        <dbReference type="SAM" id="MobiDB-lite"/>
    </source>
</evidence>
<feature type="compositionally biased region" description="Basic and acidic residues" evidence="1">
    <location>
        <begin position="122"/>
        <end position="140"/>
    </location>
</feature>